<dbReference type="Proteomes" id="UP000242175">
    <property type="component" value="Chromosome large"/>
</dbReference>
<keyword evidence="9" id="KW-1185">Reference proteome</keyword>
<feature type="domain" description="Flagellar hook-associated protein 2 C-terminal" evidence="7">
    <location>
        <begin position="193"/>
        <end position="415"/>
    </location>
</feature>
<dbReference type="InterPro" id="IPR040026">
    <property type="entry name" value="FliD"/>
</dbReference>
<evidence type="ECO:0000259" key="7">
    <source>
        <dbReference type="Pfam" id="PF07195"/>
    </source>
</evidence>
<dbReference type="PANTHER" id="PTHR30288">
    <property type="entry name" value="FLAGELLAR CAP/ASSEMBLY PROTEIN FLID"/>
    <property type="match status" value="1"/>
</dbReference>
<reference evidence="8 9" key="1">
    <citation type="journal article" date="2016" name="Int. J. Syst. Evol. Microbiol.">
        <title>Paraphotobacterium marinum gen. nov., sp. nov., a member of the family Vibrionaceae, isolated from surface seawater.</title>
        <authorList>
            <person name="Huang Z."/>
            <person name="Dong C."/>
            <person name="Shao Z."/>
        </authorList>
    </citation>
    <scope>NUCLEOTIDE SEQUENCE [LARGE SCALE GENOMIC DNA]</scope>
    <source>
        <strain evidence="8 9">NSCS20N07D</strain>
    </source>
</reference>
<comment type="similarity">
    <text evidence="1 5">Belongs to the FliD family.</text>
</comment>
<keyword evidence="3" id="KW-0175">Coiled coil</keyword>
<evidence type="ECO:0000256" key="5">
    <source>
        <dbReference type="RuleBase" id="RU362066"/>
    </source>
</evidence>
<dbReference type="Pfam" id="PF07195">
    <property type="entry name" value="FliD_C"/>
    <property type="match status" value="1"/>
</dbReference>
<dbReference type="Pfam" id="PF02465">
    <property type="entry name" value="FliD_N"/>
    <property type="match status" value="1"/>
</dbReference>
<organism evidence="8 9">
    <name type="scientific">Paraphotobacterium marinum</name>
    <dbReference type="NCBI Taxonomy" id="1755811"/>
    <lineage>
        <taxon>Bacteria</taxon>
        <taxon>Pseudomonadati</taxon>
        <taxon>Pseudomonadota</taxon>
        <taxon>Gammaproteobacteria</taxon>
        <taxon>Vibrionales</taxon>
        <taxon>Vibrionaceae</taxon>
        <taxon>Paraphotobacterium</taxon>
    </lineage>
</organism>
<comment type="subunit">
    <text evidence="2 5">Homopentamer.</text>
</comment>
<evidence type="ECO:0000256" key="2">
    <source>
        <dbReference type="ARBA" id="ARBA00011255"/>
    </source>
</evidence>
<evidence type="ECO:0000313" key="9">
    <source>
        <dbReference type="Proteomes" id="UP000242175"/>
    </source>
</evidence>
<dbReference type="EMBL" id="CP022355">
    <property type="protein sequence ID" value="ASK77611.1"/>
    <property type="molecule type" value="Genomic_DNA"/>
</dbReference>
<dbReference type="GO" id="GO:0009421">
    <property type="term" value="C:bacterial-type flagellum filament cap"/>
    <property type="evidence" value="ECO:0007669"/>
    <property type="project" value="InterPro"/>
</dbReference>
<feature type="domain" description="Flagellar hook-associated protein 2 N-terminal" evidence="6">
    <location>
        <begin position="2"/>
        <end position="102"/>
    </location>
</feature>
<accession>A0A220VBF2</accession>
<proteinExistence type="inferred from homology"/>
<evidence type="ECO:0000313" key="8">
    <source>
        <dbReference type="EMBL" id="ASK77611.1"/>
    </source>
</evidence>
<evidence type="ECO:0000256" key="3">
    <source>
        <dbReference type="ARBA" id="ARBA00023054"/>
    </source>
</evidence>
<dbReference type="KEGG" id="pmai:CF386_00140"/>
<dbReference type="InterPro" id="IPR010809">
    <property type="entry name" value="FliD_C"/>
</dbReference>
<dbReference type="RefSeq" id="WP_089072521.1">
    <property type="nucleotide sequence ID" value="NZ_CBCSAM010000001.1"/>
</dbReference>
<protein>
    <recommendedName>
        <fullName evidence="5">Flagellar hook-associated protein 2</fullName>
        <shortName evidence="5">HAP2</shortName>
    </recommendedName>
    <alternativeName>
        <fullName evidence="5">Flagellar cap protein</fullName>
    </alternativeName>
</protein>
<comment type="subcellular location">
    <subcellularLocation>
        <location evidence="5">Secreted</location>
    </subcellularLocation>
    <subcellularLocation>
        <location evidence="5">Bacterial flagellum</location>
    </subcellularLocation>
</comment>
<dbReference type="GO" id="GO:0005576">
    <property type="term" value="C:extracellular region"/>
    <property type="evidence" value="ECO:0007669"/>
    <property type="project" value="UniProtKB-SubCell"/>
</dbReference>
<dbReference type="GO" id="GO:0007155">
    <property type="term" value="P:cell adhesion"/>
    <property type="evidence" value="ECO:0007669"/>
    <property type="project" value="InterPro"/>
</dbReference>
<evidence type="ECO:0000259" key="6">
    <source>
        <dbReference type="Pfam" id="PF02465"/>
    </source>
</evidence>
<sequence length="425" mass="46405">MSTIDPTTIANQLATAETQPFRALYQRNLNDILTERNAVNEIESSLKTFQDAVSQFKSQSNFQEQTASSSDDSVLTVQRNGSTNSNFATNLSFVVTSKASSQQNLVSLTPPLASSLSINIQQDTSSDNLILSGDISNILDQLADFNNDQNKNTNVSASIISNNGNYQLILESETGSANNFTVNNAPSTEIQSAQDASIQIGTPGAGAQLLTSSTNTFNNLVPGYDITVESISSDPVDVTIANDPDATTQKVQDLVDSYNSVLQTIGQYTATGNENERRGILAGDSLVRNVTNQINNIFRGSFNGERLFNVGVEFDEKGSLSLNSAKFNDALNNGNVDLDELFLGPNSFIDSLDDTLNSLLSFNNSAFASRKEFFRLTIERIEDRQFRLEDTYNSLFDRYVVQFSQMNNIINQMNQTSSLFTGGGF</sequence>
<dbReference type="PANTHER" id="PTHR30288:SF0">
    <property type="entry name" value="FLAGELLAR HOOK-ASSOCIATED PROTEIN 2"/>
    <property type="match status" value="1"/>
</dbReference>
<dbReference type="GO" id="GO:0009424">
    <property type="term" value="C:bacterial-type flagellum hook"/>
    <property type="evidence" value="ECO:0007669"/>
    <property type="project" value="UniProtKB-UniRule"/>
</dbReference>
<evidence type="ECO:0000256" key="4">
    <source>
        <dbReference type="ARBA" id="ARBA00023143"/>
    </source>
</evidence>
<comment type="function">
    <text evidence="5">Required for morphogenesis and for the elongation of the flagellar filament by facilitating polymerization of the flagellin monomers at the tip of growing filament. Forms a capping structure, which prevents flagellin subunits (transported through the central channel of the flagellum) from leaking out without polymerization at the distal end.</text>
</comment>
<dbReference type="GO" id="GO:0071973">
    <property type="term" value="P:bacterial-type flagellum-dependent cell motility"/>
    <property type="evidence" value="ECO:0007669"/>
    <property type="project" value="TreeGrafter"/>
</dbReference>
<dbReference type="InterPro" id="IPR003481">
    <property type="entry name" value="FliD_N"/>
</dbReference>
<dbReference type="AlphaFoldDB" id="A0A220VBF2"/>
<evidence type="ECO:0000256" key="1">
    <source>
        <dbReference type="ARBA" id="ARBA00009764"/>
    </source>
</evidence>
<dbReference type="OrthoDB" id="9810816at2"/>
<gene>
    <name evidence="8" type="ORF">CF386_00140</name>
</gene>
<keyword evidence="4 5" id="KW-0975">Bacterial flagellum</keyword>
<name>A0A220VBF2_9GAMM</name>
<keyword evidence="5" id="KW-0964">Secreted</keyword>